<reference evidence="1 2" key="1">
    <citation type="submission" date="2018-08" db="EMBL/GenBank/DDBJ databases">
        <title>The draft genome of Acinetobacter sichuanensis strain WCHAc060041.</title>
        <authorList>
            <person name="Qin J."/>
            <person name="Feng Y."/>
            <person name="Zong Z."/>
        </authorList>
    </citation>
    <scope>NUCLEOTIDE SEQUENCE [LARGE SCALE GENOMIC DNA]</scope>
    <source>
        <strain evidence="1 2">WCHAc060041</strain>
    </source>
</reference>
<accession>A0A371YTB4</accession>
<dbReference type="AlphaFoldDB" id="A0A371YTB4"/>
<gene>
    <name evidence="1" type="ORF">C9E89_005555</name>
</gene>
<dbReference type="Proteomes" id="UP000240957">
    <property type="component" value="Unassembled WGS sequence"/>
</dbReference>
<evidence type="ECO:0000313" key="2">
    <source>
        <dbReference type="Proteomes" id="UP000240957"/>
    </source>
</evidence>
<name>A0A371YTB4_9GAMM</name>
<proteinExistence type="predicted"/>
<dbReference type="EMBL" id="PYIX02000005">
    <property type="protein sequence ID" value="RFC84702.1"/>
    <property type="molecule type" value="Genomic_DNA"/>
</dbReference>
<comment type="caution">
    <text evidence="1">The sequence shown here is derived from an EMBL/GenBank/DDBJ whole genome shotgun (WGS) entry which is preliminary data.</text>
</comment>
<organism evidence="1 2">
    <name type="scientific">Acinetobacter sichuanensis</name>
    <dbReference type="NCBI Taxonomy" id="2136183"/>
    <lineage>
        <taxon>Bacteria</taxon>
        <taxon>Pseudomonadati</taxon>
        <taxon>Pseudomonadota</taxon>
        <taxon>Gammaproteobacteria</taxon>
        <taxon>Moraxellales</taxon>
        <taxon>Moraxellaceae</taxon>
        <taxon>Acinetobacter</taxon>
    </lineage>
</organism>
<evidence type="ECO:0000313" key="1">
    <source>
        <dbReference type="EMBL" id="RFC84702.1"/>
    </source>
</evidence>
<dbReference type="OrthoDB" id="6707205at2"/>
<protein>
    <submittedName>
        <fullName evidence="1">Pilus assembly protein</fullName>
    </submittedName>
</protein>
<sequence length="270" mass="29219">MMKITQSLAQQKGMTLITILIILLLVTGIGALAVKYSVMNLRIASNSQVRQLMTQSADLPLYIIRNKSPIELRRLDNVVGLVINNNLPDREYVFCYRPQSQKNFAPINNVAEISPYSTTGTAITSDVMRLISGTNNTFCDLNADFGSARAGVVTQVAVSLITDSAGDTEKGEYLPEGTDSSGAAHLGAKLTGSQRIRVTTTAMLPAYSTASISTVQSECLSTSKPRLNDNTEHPTLRTLKDCISDYGIPVVAQTQEFTLANTLIEEAKPD</sequence>